<feature type="transmembrane region" description="Helical" evidence="1">
    <location>
        <begin position="6"/>
        <end position="23"/>
    </location>
</feature>
<dbReference type="Gene3D" id="3.20.20.190">
    <property type="entry name" value="Phosphatidylinositol (PI) phosphodiesterase"/>
    <property type="match status" value="1"/>
</dbReference>
<organism evidence="3 4">
    <name type="scientific">Acetatifactor muris</name>
    <dbReference type="NCBI Taxonomy" id="879566"/>
    <lineage>
        <taxon>Bacteria</taxon>
        <taxon>Bacillati</taxon>
        <taxon>Bacillota</taxon>
        <taxon>Clostridia</taxon>
        <taxon>Lachnospirales</taxon>
        <taxon>Lachnospiraceae</taxon>
        <taxon>Acetatifactor</taxon>
    </lineage>
</organism>
<dbReference type="OrthoDB" id="384721at2"/>
<dbReference type="InterPro" id="IPR017946">
    <property type="entry name" value="PLC-like_Pdiesterase_TIM-brl"/>
</dbReference>
<dbReference type="PANTHER" id="PTHR46211">
    <property type="entry name" value="GLYCEROPHOSPHORYL DIESTER PHOSPHODIESTERASE"/>
    <property type="match status" value="1"/>
</dbReference>
<evidence type="ECO:0000256" key="1">
    <source>
        <dbReference type="SAM" id="Phobius"/>
    </source>
</evidence>
<dbReference type="AlphaFoldDB" id="A0A2K4ZJA3"/>
<dbReference type="GO" id="GO:0008081">
    <property type="term" value="F:phosphoric diester hydrolase activity"/>
    <property type="evidence" value="ECO:0007669"/>
    <property type="project" value="InterPro"/>
</dbReference>
<evidence type="ECO:0000313" key="4">
    <source>
        <dbReference type="Proteomes" id="UP000236311"/>
    </source>
</evidence>
<feature type="domain" description="GP-PDE" evidence="2">
    <location>
        <begin position="37"/>
        <end position="277"/>
    </location>
</feature>
<dbReference type="Pfam" id="PF03009">
    <property type="entry name" value="GDPD"/>
    <property type="match status" value="1"/>
</dbReference>
<dbReference type="Proteomes" id="UP000236311">
    <property type="component" value="Unassembled WGS sequence"/>
</dbReference>
<proteinExistence type="predicted"/>
<name>A0A2K4ZJA3_9FIRM</name>
<evidence type="ECO:0000259" key="2">
    <source>
        <dbReference type="PROSITE" id="PS51704"/>
    </source>
</evidence>
<keyword evidence="1" id="KW-0472">Membrane</keyword>
<dbReference type="RefSeq" id="WP_103240639.1">
    <property type="nucleotide sequence ID" value="NZ_CANRXC010000057.1"/>
</dbReference>
<dbReference type="InterPro" id="IPR030395">
    <property type="entry name" value="GP_PDE_dom"/>
</dbReference>
<dbReference type="SUPFAM" id="SSF51695">
    <property type="entry name" value="PLC-like phosphodiesterases"/>
    <property type="match status" value="1"/>
</dbReference>
<keyword evidence="4" id="KW-1185">Reference proteome</keyword>
<dbReference type="PANTHER" id="PTHR46211:SF1">
    <property type="entry name" value="GLYCEROPHOSPHODIESTER PHOSPHODIESTERASE, CYTOPLASMIC"/>
    <property type="match status" value="1"/>
</dbReference>
<accession>A0A2K4ZJA3</accession>
<protein>
    <submittedName>
        <fullName evidence="3">Cytoplasmic glycerophosphodiester phosphodiesterase</fullName>
    </submittedName>
</protein>
<dbReference type="EMBL" id="OFSM01000017">
    <property type="protein sequence ID" value="SOY30540.1"/>
    <property type="molecule type" value="Genomic_DNA"/>
</dbReference>
<evidence type="ECO:0000313" key="3">
    <source>
        <dbReference type="EMBL" id="SOY30540.1"/>
    </source>
</evidence>
<sequence>MKILLILFICIVILTVLYFLMIMPRMMYKPDTLPFTGRLYAHRGLHDNRAGIPENSLIAFRRAVEEGFGIELDVQLTGDGIPVVFHDFTLKRICGTEGKPGEYTYEELRKLRLCGTQEQIPKLEEVLQLVDGRVPLIVELKIERTDMSLCPAVDRLLSAYQGLYCIESFNPLAVFWYRRHRREVVRGQLSDAFLKEGEYVGTISFLLQNLLLNWVSRPDFIAYNCKYPKILSRRICRSLYHSKAAAWTIRSREQLAEAKKHFDMFIFDSFMPTNHTC</sequence>
<reference evidence="3 4" key="1">
    <citation type="submission" date="2018-01" db="EMBL/GenBank/DDBJ databases">
        <authorList>
            <person name="Gaut B.S."/>
            <person name="Morton B.R."/>
            <person name="Clegg M.T."/>
            <person name="Duvall M.R."/>
        </authorList>
    </citation>
    <scope>NUCLEOTIDE SEQUENCE [LARGE SCALE GENOMIC DNA]</scope>
    <source>
        <strain evidence="3">GP69</strain>
    </source>
</reference>
<dbReference type="PROSITE" id="PS51704">
    <property type="entry name" value="GP_PDE"/>
    <property type="match status" value="1"/>
</dbReference>
<keyword evidence="1" id="KW-0812">Transmembrane</keyword>
<keyword evidence="1" id="KW-1133">Transmembrane helix</keyword>
<dbReference type="GO" id="GO:0006629">
    <property type="term" value="P:lipid metabolic process"/>
    <property type="evidence" value="ECO:0007669"/>
    <property type="project" value="InterPro"/>
</dbReference>
<gene>
    <name evidence="3" type="ORF">AMURIS_03271</name>
</gene>